<dbReference type="PANTHER" id="PTHR47657:SF14">
    <property type="entry name" value="ZN(2)-C6 FUNGAL-TYPE DOMAIN-CONTAINING PROTEIN"/>
    <property type="match status" value="1"/>
</dbReference>
<sequence>MVDLGQATIGRRNIDSKVVLPRRGARATHKKSRYGCKRCRTRRVKCNENKPVCERCQKCGAECIYDRVPPSRISVISAAPFRPKPADGGETYNVPTDAQDAHHAEPPETRERRLLEVKLMYQFTTATGATIAIDDEDRSLFVEVLPRLALTSNALLYCMYSLAALHCKALGEGLAPVSRDVYRKYLSMGLREHNSDIGNLSHETVDEICLTSYLLRVCSFILLQDRVCQPYTPPVEWLMMNASTKAIVNAARELPGGRWSAVSASMVGSSLLASDECLRVDHTNGQGLELLLYRDTNRDVKEAWDFESRHAYESTLCYLGGAIATTQSGDKHDSLRKLIQFPMLVKGRFTEMVQEQEPRATIFLAYYFALLALHRDRWWIGEAGASEVRRMWAHFTGSWRHLLEWPLQVVETGEIRSLEQADASQ</sequence>
<keyword evidence="1" id="KW-0539">Nucleus</keyword>
<dbReference type="SUPFAM" id="SSF57701">
    <property type="entry name" value="Zn2/Cys6 DNA-binding domain"/>
    <property type="match status" value="1"/>
</dbReference>
<comment type="caution">
    <text evidence="4">The sequence shown here is derived from an EMBL/GenBank/DDBJ whole genome shotgun (WGS) entry which is preliminary data.</text>
</comment>
<feature type="domain" description="Zn(2)-C6 fungal-type" evidence="3">
    <location>
        <begin position="35"/>
        <end position="65"/>
    </location>
</feature>
<dbReference type="EMBL" id="AZGY01000003">
    <property type="protein sequence ID" value="KZZ99575.1"/>
    <property type="molecule type" value="Genomic_DNA"/>
</dbReference>
<dbReference type="GO" id="GO:0000981">
    <property type="term" value="F:DNA-binding transcription factor activity, RNA polymerase II-specific"/>
    <property type="evidence" value="ECO:0007669"/>
    <property type="project" value="InterPro"/>
</dbReference>
<reference evidence="4 5" key="1">
    <citation type="journal article" date="2016" name="Genome Biol. Evol.">
        <title>Divergent and convergent evolution of fungal pathogenicity.</title>
        <authorList>
            <person name="Shang Y."/>
            <person name="Xiao G."/>
            <person name="Zheng P."/>
            <person name="Cen K."/>
            <person name="Zhan S."/>
            <person name="Wang C."/>
        </authorList>
    </citation>
    <scope>NUCLEOTIDE SEQUENCE [LARGE SCALE GENOMIC DNA]</scope>
    <source>
        <strain evidence="4 5">RCEF 2490</strain>
    </source>
</reference>
<evidence type="ECO:0000313" key="5">
    <source>
        <dbReference type="Proteomes" id="UP000078544"/>
    </source>
</evidence>
<dbReference type="OrthoDB" id="3546279at2759"/>
<protein>
    <submittedName>
        <fullName evidence="4">C6 finger domain-containing protein</fullName>
    </submittedName>
</protein>
<feature type="compositionally biased region" description="Basic and acidic residues" evidence="2">
    <location>
        <begin position="99"/>
        <end position="109"/>
    </location>
</feature>
<dbReference type="SMART" id="SM00066">
    <property type="entry name" value="GAL4"/>
    <property type="match status" value="1"/>
</dbReference>
<dbReference type="InterPro" id="IPR021858">
    <property type="entry name" value="Fun_TF"/>
</dbReference>
<keyword evidence="5" id="KW-1185">Reference proteome</keyword>
<dbReference type="PROSITE" id="PS50048">
    <property type="entry name" value="ZN2_CY6_FUNGAL_2"/>
    <property type="match status" value="1"/>
</dbReference>
<evidence type="ECO:0000256" key="1">
    <source>
        <dbReference type="ARBA" id="ARBA00023242"/>
    </source>
</evidence>
<dbReference type="InterPro" id="IPR036864">
    <property type="entry name" value="Zn2-C6_fun-type_DNA-bd_sf"/>
</dbReference>
<dbReference type="Gene3D" id="4.10.240.10">
    <property type="entry name" value="Zn(2)-C6 fungal-type DNA-binding domain"/>
    <property type="match status" value="1"/>
</dbReference>
<dbReference type="CDD" id="cd00067">
    <property type="entry name" value="GAL4"/>
    <property type="match status" value="1"/>
</dbReference>
<evidence type="ECO:0000313" key="4">
    <source>
        <dbReference type="EMBL" id="KZZ99575.1"/>
    </source>
</evidence>
<organism evidence="4 5">
    <name type="scientific">Moelleriella libera RCEF 2490</name>
    <dbReference type="NCBI Taxonomy" id="1081109"/>
    <lineage>
        <taxon>Eukaryota</taxon>
        <taxon>Fungi</taxon>
        <taxon>Dikarya</taxon>
        <taxon>Ascomycota</taxon>
        <taxon>Pezizomycotina</taxon>
        <taxon>Sordariomycetes</taxon>
        <taxon>Hypocreomycetidae</taxon>
        <taxon>Hypocreales</taxon>
        <taxon>Clavicipitaceae</taxon>
        <taxon>Moelleriella</taxon>
    </lineage>
</organism>
<dbReference type="PANTHER" id="PTHR47657">
    <property type="entry name" value="STEROL REGULATORY ELEMENT-BINDING PROTEIN ECM22"/>
    <property type="match status" value="1"/>
</dbReference>
<dbReference type="Pfam" id="PF00172">
    <property type="entry name" value="Zn_clus"/>
    <property type="match status" value="1"/>
</dbReference>
<gene>
    <name evidence="4" type="ORF">AAL_02147</name>
</gene>
<dbReference type="Pfam" id="PF11951">
    <property type="entry name" value="Fungal_trans_2"/>
    <property type="match status" value="1"/>
</dbReference>
<accession>A0A168F7U9</accession>
<dbReference type="AlphaFoldDB" id="A0A168F7U9"/>
<evidence type="ECO:0000259" key="3">
    <source>
        <dbReference type="PROSITE" id="PS50048"/>
    </source>
</evidence>
<name>A0A168F7U9_9HYPO</name>
<dbReference type="GO" id="GO:0008270">
    <property type="term" value="F:zinc ion binding"/>
    <property type="evidence" value="ECO:0007669"/>
    <property type="project" value="InterPro"/>
</dbReference>
<dbReference type="InterPro" id="IPR052400">
    <property type="entry name" value="Zn2-C6_fungal_TF"/>
</dbReference>
<dbReference type="STRING" id="1081109.A0A168F7U9"/>
<feature type="region of interest" description="Disordered" evidence="2">
    <location>
        <begin position="79"/>
        <end position="109"/>
    </location>
</feature>
<evidence type="ECO:0000256" key="2">
    <source>
        <dbReference type="SAM" id="MobiDB-lite"/>
    </source>
</evidence>
<dbReference type="PROSITE" id="PS00463">
    <property type="entry name" value="ZN2_CY6_FUNGAL_1"/>
    <property type="match status" value="1"/>
</dbReference>
<dbReference type="Proteomes" id="UP000078544">
    <property type="component" value="Unassembled WGS sequence"/>
</dbReference>
<proteinExistence type="predicted"/>
<dbReference type="InterPro" id="IPR001138">
    <property type="entry name" value="Zn2Cys6_DnaBD"/>
</dbReference>